<sequence length="53" mass="6828">MEEYYTKEEVRNFLARQGLVYSGLEKHFDEWFEEYHYEWFTYIDDDKYEKIED</sequence>
<reference evidence="1" key="1">
    <citation type="submission" date="2021-06" db="EMBL/GenBank/DDBJ databases">
        <authorList>
            <person name="Gannon L."/>
            <person name="Redgwell R T."/>
            <person name="Michniewski S."/>
            <person name="Harrison D C."/>
            <person name="Millard A."/>
        </authorList>
    </citation>
    <scope>NUCLEOTIDE SEQUENCE</scope>
</reference>
<evidence type="ECO:0000313" key="1">
    <source>
        <dbReference type="EMBL" id="CAG7581814.1"/>
    </source>
</evidence>
<gene>
    <name evidence="1" type="ORF">SLAVMIC_01046</name>
</gene>
<protein>
    <submittedName>
        <fullName evidence="1">Uncharacterized protein</fullName>
    </submittedName>
</protein>
<dbReference type="EMBL" id="OU342829">
    <property type="protein sequence ID" value="CAG7581814.1"/>
    <property type="molecule type" value="Genomic_DNA"/>
</dbReference>
<proteinExistence type="predicted"/>
<accession>A0A8D9CCJ7</accession>
<name>A0A8D9CCJ7_9VIRU</name>
<organism evidence="1">
    <name type="scientific">uncultured marine phage</name>
    <dbReference type="NCBI Taxonomy" id="707152"/>
    <lineage>
        <taxon>Viruses</taxon>
        <taxon>environmental samples</taxon>
    </lineage>
</organism>